<dbReference type="PANTHER" id="PTHR11735:SF11">
    <property type="entry name" value="TRNA THREONYLCARBAMOYLADENOSINE BIOSYNTHESIS PROTEIN TSAB"/>
    <property type="match status" value="1"/>
</dbReference>
<comment type="catalytic activity">
    <reaction evidence="6">
        <text>L-threonylcarbamoyladenylate + adenosine(37) in tRNA = N(6)-L-threonylcarbamoyladenosine(37) in tRNA + AMP + H(+)</text>
        <dbReference type="Rhea" id="RHEA:37059"/>
        <dbReference type="Rhea" id="RHEA-COMP:10162"/>
        <dbReference type="Rhea" id="RHEA-COMP:10163"/>
        <dbReference type="ChEBI" id="CHEBI:15378"/>
        <dbReference type="ChEBI" id="CHEBI:73682"/>
        <dbReference type="ChEBI" id="CHEBI:74411"/>
        <dbReference type="ChEBI" id="CHEBI:74418"/>
        <dbReference type="ChEBI" id="CHEBI:456215"/>
        <dbReference type="EC" id="2.3.1.234"/>
    </reaction>
</comment>
<accession>A0ABR7NLA7</accession>
<gene>
    <name evidence="8" type="ORF">H8717_12345</name>
</gene>
<proteinExistence type="predicted"/>
<keyword evidence="3" id="KW-0819">tRNA processing</keyword>
<keyword evidence="4" id="KW-0479">Metal-binding</keyword>
<feature type="domain" description="Gcp-like" evidence="7">
    <location>
        <begin position="67"/>
        <end position="298"/>
    </location>
</feature>
<name>A0ABR7NLA7_9FIRM</name>
<dbReference type="InterPro" id="IPR000905">
    <property type="entry name" value="Gcp-like_dom"/>
</dbReference>
<dbReference type="Pfam" id="PF00814">
    <property type="entry name" value="TsaD"/>
    <property type="match status" value="1"/>
</dbReference>
<dbReference type="PROSITE" id="PS01016">
    <property type="entry name" value="GLYCOPROTEASE"/>
    <property type="match status" value="1"/>
</dbReference>
<evidence type="ECO:0000256" key="3">
    <source>
        <dbReference type="ARBA" id="ARBA00022694"/>
    </source>
</evidence>
<dbReference type="InterPro" id="IPR017860">
    <property type="entry name" value="Peptidase_M22_CS"/>
</dbReference>
<evidence type="ECO:0000256" key="2">
    <source>
        <dbReference type="ARBA" id="ARBA00022679"/>
    </source>
</evidence>
<dbReference type="PRINTS" id="PR00789">
    <property type="entry name" value="OSIALOPTASE"/>
</dbReference>
<evidence type="ECO:0000313" key="8">
    <source>
        <dbReference type="EMBL" id="MBC8577193.1"/>
    </source>
</evidence>
<evidence type="ECO:0000256" key="6">
    <source>
        <dbReference type="ARBA" id="ARBA00048117"/>
    </source>
</evidence>
<dbReference type="InterPro" id="IPR017861">
    <property type="entry name" value="KAE1/TsaD"/>
</dbReference>
<dbReference type="EC" id="2.3.1.234" evidence="1"/>
<dbReference type="EMBL" id="JACRTB010000023">
    <property type="protein sequence ID" value="MBC8577193.1"/>
    <property type="molecule type" value="Genomic_DNA"/>
</dbReference>
<keyword evidence="2" id="KW-0808">Transferase</keyword>
<dbReference type="Gene3D" id="3.30.420.40">
    <property type="match status" value="2"/>
</dbReference>
<evidence type="ECO:0000256" key="4">
    <source>
        <dbReference type="ARBA" id="ARBA00022723"/>
    </source>
</evidence>
<dbReference type="PANTHER" id="PTHR11735">
    <property type="entry name" value="TRNA N6-ADENOSINE THREONYLCARBAMOYLTRANSFERASE"/>
    <property type="match status" value="1"/>
</dbReference>
<dbReference type="RefSeq" id="WP_262400658.1">
    <property type="nucleotide sequence ID" value="NZ_JACRTB010000023.1"/>
</dbReference>
<dbReference type="InterPro" id="IPR043129">
    <property type="entry name" value="ATPase_NBD"/>
</dbReference>
<evidence type="ECO:0000313" key="9">
    <source>
        <dbReference type="Proteomes" id="UP000658131"/>
    </source>
</evidence>
<sequence length="310" mass="32881">MRGYLGIDTSNYTTSCAVCRAGNIIQQKRLLPVPPGQVGLRQSDAVFSHVKALGDLMEALRREDSGPIAAIGVSERPRDVEGSYMPCFYSGLMAARTAAAALGVPLYRFSHQAGHVAAALYGAGRLDLIGRSFVAFHLSGGTTESVWVRSLLAPDLVLLAGSSDLNAGQVVDRVGHLLGLDFPAGPALDALAQQSRQRYRVRIKFHEGQPCLSGVENQCADMLRRGEAPADIARYCLDAVLAALKGMIDRAREQTGCDTLLFAGGVMSNSAIRPAVEEYCGGIFAPREYSCDNAAGIALLTALQAGEPAE</sequence>
<evidence type="ECO:0000259" key="7">
    <source>
        <dbReference type="Pfam" id="PF00814"/>
    </source>
</evidence>
<comment type="caution">
    <text evidence="8">The sequence shown here is derived from an EMBL/GenBank/DDBJ whole genome shotgun (WGS) entry which is preliminary data.</text>
</comment>
<keyword evidence="9" id="KW-1185">Reference proteome</keyword>
<evidence type="ECO:0000256" key="5">
    <source>
        <dbReference type="ARBA" id="ARBA00023315"/>
    </source>
</evidence>
<reference evidence="8 9" key="1">
    <citation type="submission" date="2020-08" db="EMBL/GenBank/DDBJ databases">
        <title>Genome public.</title>
        <authorList>
            <person name="Liu C."/>
            <person name="Sun Q."/>
        </authorList>
    </citation>
    <scope>NUCLEOTIDE SEQUENCE [LARGE SCALE GENOMIC DNA]</scope>
    <source>
        <strain evidence="8 9">BX1</strain>
    </source>
</reference>
<keyword evidence="5" id="KW-0012">Acyltransferase</keyword>
<evidence type="ECO:0000256" key="1">
    <source>
        <dbReference type="ARBA" id="ARBA00012156"/>
    </source>
</evidence>
<dbReference type="SUPFAM" id="SSF53067">
    <property type="entry name" value="Actin-like ATPase domain"/>
    <property type="match status" value="1"/>
</dbReference>
<dbReference type="Proteomes" id="UP000658131">
    <property type="component" value="Unassembled WGS sequence"/>
</dbReference>
<protein>
    <recommendedName>
        <fullName evidence="1">N(6)-L-threonylcarbamoyladenine synthase</fullName>
        <ecNumber evidence="1">2.3.1.234</ecNumber>
    </recommendedName>
</protein>
<organism evidence="8 9">
    <name type="scientific">Yanshouia hominis</name>
    <dbReference type="NCBI Taxonomy" id="2763673"/>
    <lineage>
        <taxon>Bacteria</taxon>
        <taxon>Bacillati</taxon>
        <taxon>Bacillota</taxon>
        <taxon>Clostridia</taxon>
        <taxon>Eubacteriales</taxon>
        <taxon>Oscillospiraceae</taxon>
        <taxon>Yanshouia</taxon>
    </lineage>
</organism>